<evidence type="ECO:0000313" key="1">
    <source>
        <dbReference type="EMBL" id="MPN46936.1"/>
    </source>
</evidence>
<dbReference type="PANTHER" id="PTHR43686:SF1">
    <property type="entry name" value="AMINOTRAN_5 DOMAIN-CONTAINING PROTEIN"/>
    <property type="match status" value="1"/>
</dbReference>
<dbReference type="InterPro" id="IPR014729">
    <property type="entry name" value="Rossmann-like_a/b/a_fold"/>
</dbReference>
<comment type="caution">
    <text evidence="1">The sequence shown here is derived from an EMBL/GenBank/DDBJ whole genome shotgun (WGS) entry which is preliminary data.</text>
</comment>
<dbReference type="SUPFAM" id="SSF52402">
    <property type="entry name" value="Adenine nucleotide alpha hydrolases-like"/>
    <property type="match status" value="1"/>
</dbReference>
<accession>A0A645I7R2</accession>
<dbReference type="AlphaFoldDB" id="A0A645I7R2"/>
<reference evidence="1" key="1">
    <citation type="submission" date="2019-08" db="EMBL/GenBank/DDBJ databases">
        <authorList>
            <person name="Kucharzyk K."/>
            <person name="Murdoch R.W."/>
            <person name="Higgins S."/>
            <person name="Loffler F."/>
        </authorList>
    </citation>
    <scope>NUCLEOTIDE SEQUENCE</scope>
</reference>
<proteinExistence type="predicted"/>
<sequence length="118" mass="13657">MLNVLYSGSFKTMLPKIHSTNFKGLELIRPLYYVEEKYIEKYTQSSGIWPLNCACMVAAEKTGNKRYEIKELIEALKEKNPEVDKNIFKAAQNVNIEAILGWNKGGSQYSYLDFYDEE</sequence>
<protein>
    <submittedName>
        <fullName evidence="1">tRNA 2-thiocytidine biosynthesis protein TtcA</fullName>
    </submittedName>
</protein>
<dbReference type="EMBL" id="VSSQ01108008">
    <property type="protein sequence ID" value="MPN46936.1"/>
    <property type="molecule type" value="Genomic_DNA"/>
</dbReference>
<name>A0A645I7R2_9ZZZZ</name>
<gene>
    <name evidence="1" type="primary">ttcA_40</name>
    <name evidence="1" type="ORF">SDC9_194535</name>
</gene>
<dbReference type="PANTHER" id="PTHR43686">
    <property type="entry name" value="SULFURTRANSFERASE-RELATED"/>
    <property type="match status" value="1"/>
</dbReference>
<organism evidence="1">
    <name type="scientific">bioreactor metagenome</name>
    <dbReference type="NCBI Taxonomy" id="1076179"/>
    <lineage>
        <taxon>unclassified sequences</taxon>
        <taxon>metagenomes</taxon>
        <taxon>ecological metagenomes</taxon>
    </lineage>
</organism>
<dbReference type="Gene3D" id="3.40.50.620">
    <property type="entry name" value="HUPs"/>
    <property type="match status" value="1"/>
</dbReference>